<dbReference type="OrthoDB" id="10254304at2759"/>
<dbReference type="Pfam" id="PF13589">
    <property type="entry name" value="HATPase_c_3"/>
    <property type="match status" value="1"/>
</dbReference>
<dbReference type="InterPro" id="IPR014762">
    <property type="entry name" value="DNA_mismatch_repair_CS"/>
</dbReference>
<dbReference type="GO" id="GO:0140664">
    <property type="term" value="F:ATP-dependent DNA damage sensor activity"/>
    <property type="evidence" value="ECO:0007669"/>
    <property type="project" value="InterPro"/>
</dbReference>
<dbReference type="AlphaFoldDB" id="A0A9N9RBW6"/>
<comment type="similarity">
    <text evidence="1">Belongs to the DNA mismatch repair MutL/HexB family.</text>
</comment>
<proteinExistence type="inferred from homology"/>
<dbReference type="PANTHER" id="PTHR10073:SF52">
    <property type="entry name" value="MISMATCH REPAIR ENDONUCLEASE PMS2"/>
    <property type="match status" value="1"/>
</dbReference>
<dbReference type="SUPFAM" id="SSF55874">
    <property type="entry name" value="ATPase domain of HSP90 chaperone/DNA topoisomerase II/histidine kinase"/>
    <property type="match status" value="1"/>
</dbReference>
<dbReference type="Proteomes" id="UP001153714">
    <property type="component" value="Chromosome 6"/>
</dbReference>
<dbReference type="GO" id="GO:0032389">
    <property type="term" value="C:MutLalpha complex"/>
    <property type="evidence" value="ECO:0007669"/>
    <property type="project" value="TreeGrafter"/>
</dbReference>
<accession>A0A9N9RBW6</accession>
<dbReference type="InterPro" id="IPR038973">
    <property type="entry name" value="MutL/Mlh/Pms-like"/>
</dbReference>
<name>A0A9N9RBW6_9NEOP</name>
<dbReference type="GO" id="GO:0016887">
    <property type="term" value="F:ATP hydrolysis activity"/>
    <property type="evidence" value="ECO:0007669"/>
    <property type="project" value="InterPro"/>
</dbReference>
<sequence length="145" mass="15846">MDTQTEIKPINRDTVHKICSGQVVLSLAVAVKELIENSLDAGATNIDIRFKNYGIDLIEVADNGCGVTEDNFAALTLKYHTSKLSDYSDLLGITSFGFRGEALSSLCALSNLSITTRHQSAGYGKFSFNILELYFAIANVNYNCH</sequence>
<evidence type="ECO:0000313" key="3">
    <source>
        <dbReference type="Proteomes" id="UP001153714"/>
    </source>
</evidence>
<dbReference type="Gene3D" id="3.30.565.10">
    <property type="entry name" value="Histidine kinase-like ATPase, C-terminal domain"/>
    <property type="match status" value="1"/>
</dbReference>
<reference evidence="2" key="2">
    <citation type="submission" date="2022-10" db="EMBL/GenBank/DDBJ databases">
        <authorList>
            <consortium name="ENA_rothamsted_submissions"/>
            <consortium name="culmorum"/>
            <person name="King R."/>
        </authorList>
    </citation>
    <scope>NUCLEOTIDE SEQUENCE</scope>
</reference>
<keyword evidence="3" id="KW-1185">Reference proteome</keyword>
<protein>
    <submittedName>
        <fullName evidence="2">Uncharacterized protein</fullName>
    </submittedName>
</protein>
<evidence type="ECO:0000313" key="2">
    <source>
        <dbReference type="EMBL" id="CAG9793765.1"/>
    </source>
</evidence>
<dbReference type="GO" id="GO:0006298">
    <property type="term" value="P:mismatch repair"/>
    <property type="evidence" value="ECO:0007669"/>
    <property type="project" value="InterPro"/>
</dbReference>
<reference evidence="2" key="1">
    <citation type="submission" date="2021-12" db="EMBL/GenBank/DDBJ databases">
        <authorList>
            <person name="King R."/>
        </authorList>
    </citation>
    <scope>NUCLEOTIDE SEQUENCE</scope>
</reference>
<gene>
    <name evidence="2" type="ORF">DIATSA_LOCUS11178</name>
</gene>
<dbReference type="PANTHER" id="PTHR10073">
    <property type="entry name" value="DNA MISMATCH REPAIR PROTEIN MLH, PMS, MUTL"/>
    <property type="match status" value="1"/>
</dbReference>
<evidence type="ECO:0000256" key="1">
    <source>
        <dbReference type="ARBA" id="ARBA00006082"/>
    </source>
</evidence>
<dbReference type="EMBL" id="OU893337">
    <property type="protein sequence ID" value="CAG9793765.1"/>
    <property type="molecule type" value="Genomic_DNA"/>
</dbReference>
<organism evidence="2 3">
    <name type="scientific">Diatraea saccharalis</name>
    <name type="common">sugarcane borer</name>
    <dbReference type="NCBI Taxonomy" id="40085"/>
    <lineage>
        <taxon>Eukaryota</taxon>
        <taxon>Metazoa</taxon>
        <taxon>Ecdysozoa</taxon>
        <taxon>Arthropoda</taxon>
        <taxon>Hexapoda</taxon>
        <taxon>Insecta</taxon>
        <taxon>Pterygota</taxon>
        <taxon>Neoptera</taxon>
        <taxon>Endopterygota</taxon>
        <taxon>Lepidoptera</taxon>
        <taxon>Glossata</taxon>
        <taxon>Ditrysia</taxon>
        <taxon>Pyraloidea</taxon>
        <taxon>Crambidae</taxon>
        <taxon>Crambinae</taxon>
        <taxon>Diatraea</taxon>
    </lineage>
</organism>
<dbReference type="InterPro" id="IPR036890">
    <property type="entry name" value="HATPase_C_sf"/>
</dbReference>
<dbReference type="PROSITE" id="PS00058">
    <property type="entry name" value="DNA_MISMATCH_REPAIR_1"/>
    <property type="match status" value="1"/>
</dbReference>